<dbReference type="EMBL" id="ML208436">
    <property type="protein sequence ID" value="TFK65464.1"/>
    <property type="molecule type" value="Genomic_DNA"/>
</dbReference>
<accession>A0ACD3AJT1</accession>
<dbReference type="Proteomes" id="UP000308600">
    <property type="component" value="Unassembled WGS sequence"/>
</dbReference>
<keyword evidence="2" id="KW-1185">Reference proteome</keyword>
<organism evidence="1 2">
    <name type="scientific">Pluteus cervinus</name>
    <dbReference type="NCBI Taxonomy" id="181527"/>
    <lineage>
        <taxon>Eukaryota</taxon>
        <taxon>Fungi</taxon>
        <taxon>Dikarya</taxon>
        <taxon>Basidiomycota</taxon>
        <taxon>Agaricomycotina</taxon>
        <taxon>Agaricomycetes</taxon>
        <taxon>Agaricomycetidae</taxon>
        <taxon>Agaricales</taxon>
        <taxon>Pluteineae</taxon>
        <taxon>Pluteaceae</taxon>
        <taxon>Pluteus</taxon>
    </lineage>
</organism>
<protein>
    <submittedName>
        <fullName evidence="1">Uncharacterized protein</fullName>
    </submittedName>
</protein>
<reference evidence="1 2" key="1">
    <citation type="journal article" date="2019" name="Nat. Ecol. Evol.">
        <title>Megaphylogeny resolves global patterns of mushroom evolution.</title>
        <authorList>
            <person name="Varga T."/>
            <person name="Krizsan K."/>
            <person name="Foldi C."/>
            <person name="Dima B."/>
            <person name="Sanchez-Garcia M."/>
            <person name="Sanchez-Ramirez S."/>
            <person name="Szollosi G.J."/>
            <person name="Szarkandi J.G."/>
            <person name="Papp V."/>
            <person name="Albert L."/>
            <person name="Andreopoulos W."/>
            <person name="Angelini C."/>
            <person name="Antonin V."/>
            <person name="Barry K.W."/>
            <person name="Bougher N.L."/>
            <person name="Buchanan P."/>
            <person name="Buyck B."/>
            <person name="Bense V."/>
            <person name="Catcheside P."/>
            <person name="Chovatia M."/>
            <person name="Cooper J."/>
            <person name="Damon W."/>
            <person name="Desjardin D."/>
            <person name="Finy P."/>
            <person name="Geml J."/>
            <person name="Haridas S."/>
            <person name="Hughes K."/>
            <person name="Justo A."/>
            <person name="Karasinski D."/>
            <person name="Kautmanova I."/>
            <person name="Kiss B."/>
            <person name="Kocsube S."/>
            <person name="Kotiranta H."/>
            <person name="LaButti K.M."/>
            <person name="Lechner B.E."/>
            <person name="Liimatainen K."/>
            <person name="Lipzen A."/>
            <person name="Lukacs Z."/>
            <person name="Mihaltcheva S."/>
            <person name="Morgado L.N."/>
            <person name="Niskanen T."/>
            <person name="Noordeloos M.E."/>
            <person name="Ohm R.A."/>
            <person name="Ortiz-Santana B."/>
            <person name="Ovrebo C."/>
            <person name="Racz N."/>
            <person name="Riley R."/>
            <person name="Savchenko A."/>
            <person name="Shiryaev A."/>
            <person name="Soop K."/>
            <person name="Spirin V."/>
            <person name="Szebenyi C."/>
            <person name="Tomsovsky M."/>
            <person name="Tulloss R.E."/>
            <person name="Uehling J."/>
            <person name="Grigoriev I.V."/>
            <person name="Vagvolgyi C."/>
            <person name="Papp T."/>
            <person name="Martin F.M."/>
            <person name="Miettinen O."/>
            <person name="Hibbett D.S."/>
            <person name="Nagy L.G."/>
        </authorList>
    </citation>
    <scope>NUCLEOTIDE SEQUENCE [LARGE SCALE GENOMIC DNA]</scope>
    <source>
        <strain evidence="1 2">NL-1719</strain>
    </source>
</reference>
<evidence type="ECO:0000313" key="1">
    <source>
        <dbReference type="EMBL" id="TFK65464.1"/>
    </source>
</evidence>
<gene>
    <name evidence="1" type="ORF">BDN72DRAFT_900690</name>
</gene>
<evidence type="ECO:0000313" key="2">
    <source>
        <dbReference type="Proteomes" id="UP000308600"/>
    </source>
</evidence>
<name>A0ACD3AJT1_9AGAR</name>
<proteinExistence type="predicted"/>
<sequence length="445" mass="50029">MQDAALATLKSSVESLRSGRYSVQSGEVVFHESTSLRDLLEDLHALRLGNRLAELQYCPVFDDDAAERFRQMTVPSQWRENTRLDDILDIFVFWSQMKPPVHSSTFDTPTTELIDLDVVDIRTLSGDFRACDCASAFKFLEYGINRLTDQMDNQQNTFAKLKLDQYTQLPQRHATKHKRDLQHTIDDLVARVSKMEITLLGLQNPSPDTLPSTSGFFVGIPGEIQHLREVIDRQHKSMDEQIHCISRRVELLEEDQSASDAHRELLARRQDELDRDLTQLGSEALTLDEWNQGYHGIQNYVEDSLATVALNSVTYQSRGVSGLDPTFGTATVSSTSTLCFDDVHGDLEDIDSPAPYDDKGLVSNGSLGHILSFSFIPSPHLAEFLQNSWTVRGSILLVFCAILLASCWRQSAASPAEPIADSLPLPLSSVGEGFMIQRNIYRMRY</sequence>